<evidence type="ECO:0000313" key="2">
    <source>
        <dbReference type="EnsemblMetazoa" id="GPAI019164-PA"/>
    </source>
</evidence>
<feature type="compositionally biased region" description="Basic and acidic residues" evidence="1">
    <location>
        <begin position="21"/>
        <end position="33"/>
    </location>
</feature>
<feature type="region of interest" description="Disordered" evidence="1">
    <location>
        <begin position="1"/>
        <end position="38"/>
    </location>
</feature>
<evidence type="ECO:0000256" key="1">
    <source>
        <dbReference type="SAM" id="MobiDB-lite"/>
    </source>
</evidence>
<accession>A0A1A9ZME1</accession>
<dbReference type="EnsemblMetazoa" id="GPAI019164-RA">
    <property type="protein sequence ID" value="GPAI019164-PA"/>
    <property type="gene ID" value="GPAI019164"/>
</dbReference>
<reference evidence="2" key="2">
    <citation type="submission" date="2020-05" db="UniProtKB">
        <authorList>
            <consortium name="EnsemblMetazoa"/>
        </authorList>
    </citation>
    <scope>IDENTIFICATION</scope>
    <source>
        <strain evidence="2">IAEA</strain>
    </source>
</reference>
<evidence type="ECO:0000313" key="3">
    <source>
        <dbReference type="Proteomes" id="UP000092445"/>
    </source>
</evidence>
<proteinExistence type="predicted"/>
<organism evidence="2 3">
    <name type="scientific">Glossina pallidipes</name>
    <name type="common">Tsetse fly</name>
    <dbReference type="NCBI Taxonomy" id="7398"/>
    <lineage>
        <taxon>Eukaryota</taxon>
        <taxon>Metazoa</taxon>
        <taxon>Ecdysozoa</taxon>
        <taxon>Arthropoda</taxon>
        <taxon>Hexapoda</taxon>
        <taxon>Insecta</taxon>
        <taxon>Pterygota</taxon>
        <taxon>Neoptera</taxon>
        <taxon>Endopterygota</taxon>
        <taxon>Diptera</taxon>
        <taxon>Brachycera</taxon>
        <taxon>Muscomorpha</taxon>
        <taxon>Hippoboscoidea</taxon>
        <taxon>Glossinidae</taxon>
        <taxon>Glossina</taxon>
    </lineage>
</organism>
<dbReference type="VEuPathDB" id="VectorBase:GPAI019164"/>
<keyword evidence="3" id="KW-1185">Reference proteome</keyword>
<dbReference type="AlphaFoldDB" id="A0A1A9ZME1"/>
<protein>
    <submittedName>
        <fullName evidence="2">Uncharacterized protein</fullName>
    </submittedName>
</protein>
<name>A0A1A9ZME1_GLOPL</name>
<dbReference type="Proteomes" id="UP000092445">
    <property type="component" value="Unassembled WGS sequence"/>
</dbReference>
<reference evidence="3" key="1">
    <citation type="submission" date="2014-03" db="EMBL/GenBank/DDBJ databases">
        <authorList>
            <person name="Aksoy S."/>
            <person name="Warren W."/>
            <person name="Wilson R.K."/>
        </authorList>
    </citation>
    <scope>NUCLEOTIDE SEQUENCE [LARGE SCALE GENOMIC DNA]</scope>
    <source>
        <strain evidence="3">IAEA</strain>
    </source>
</reference>
<sequence length="130" mass="14780">MNRKDAGGCQGKRLPATRQQHVPDDLMTEHRDSTNFGSREQYTKIVVYPLFPHRQQRGSKQIAYAEEKGVAYRCGWEDNNSNNNNNNSKRNRNPVMSLTIVAAGVQQQQKQTTNRHLLLPLYCAGGSHKL</sequence>